<dbReference type="Pfam" id="PF03847">
    <property type="entry name" value="TFIID_20kDa"/>
    <property type="match status" value="1"/>
</dbReference>
<dbReference type="GO" id="GO:0017025">
    <property type="term" value="F:TBP-class protein binding"/>
    <property type="evidence" value="ECO:0007669"/>
    <property type="project" value="TreeGrafter"/>
</dbReference>
<keyword evidence="9" id="KW-1185">Reference proteome</keyword>
<feature type="region of interest" description="Disordered" evidence="6">
    <location>
        <begin position="92"/>
        <end position="158"/>
    </location>
</feature>
<dbReference type="CDD" id="cd07981">
    <property type="entry name" value="HFD_TAF12"/>
    <property type="match status" value="1"/>
</dbReference>
<feature type="compositionally biased region" description="Polar residues" evidence="6">
    <location>
        <begin position="135"/>
        <end position="155"/>
    </location>
</feature>
<feature type="region of interest" description="Disordered" evidence="6">
    <location>
        <begin position="254"/>
        <end position="306"/>
    </location>
</feature>
<keyword evidence="4" id="KW-0804">Transcription</keyword>
<name>A0AAN7C9R3_9PEZI</name>
<feature type="domain" description="Transcription initiation factor TFIID subunit 12" evidence="7">
    <location>
        <begin position="556"/>
        <end position="629"/>
    </location>
</feature>
<protein>
    <recommendedName>
        <fullName evidence="7">Transcription initiation factor TFIID subunit 12 domain-containing protein</fullName>
    </recommendedName>
</protein>
<dbReference type="InterPro" id="IPR037794">
    <property type="entry name" value="TAF12"/>
</dbReference>
<proteinExistence type="inferred from homology"/>
<comment type="similarity">
    <text evidence="2">Belongs to the TAF12 family.</text>
</comment>
<gene>
    <name evidence="8" type="ORF">C8A03DRAFT_34468</name>
</gene>
<feature type="compositionally biased region" description="Low complexity" evidence="6">
    <location>
        <begin position="14"/>
        <end position="24"/>
    </location>
</feature>
<dbReference type="GO" id="GO:0003677">
    <property type="term" value="F:DNA binding"/>
    <property type="evidence" value="ECO:0007669"/>
    <property type="project" value="TreeGrafter"/>
</dbReference>
<evidence type="ECO:0000256" key="6">
    <source>
        <dbReference type="SAM" id="MobiDB-lite"/>
    </source>
</evidence>
<dbReference type="GO" id="GO:0051123">
    <property type="term" value="P:RNA polymerase II preinitiation complex assembly"/>
    <property type="evidence" value="ECO:0007669"/>
    <property type="project" value="TreeGrafter"/>
</dbReference>
<evidence type="ECO:0000256" key="2">
    <source>
        <dbReference type="ARBA" id="ARBA00007530"/>
    </source>
</evidence>
<evidence type="ECO:0000313" key="8">
    <source>
        <dbReference type="EMBL" id="KAK4237566.1"/>
    </source>
</evidence>
<feature type="compositionally biased region" description="Low complexity" evidence="6">
    <location>
        <begin position="404"/>
        <end position="413"/>
    </location>
</feature>
<dbReference type="Proteomes" id="UP001303760">
    <property type="component" value="Unassembled WGS sequence"/>
</dbReference>
<feature type="region of interest" description="Disordered" evidence="6">
    <location>
        <begin position="457"/>
        <end position="487"/>
    </location>
</feature>
<evidence type="ECO:0000256" key="1">
    <source>
        <dbReference type="ARBA" id="ARBA00004123"/>
    </source>
</evidence>
<evidence type="ECO:0000256" key="4">
    <source>
        <dbReference type="ARBA" id="ARBA00023163"/>
    </source>
</evidence>
<feature type="region of interest" description="Disordered" evidence="6">
    <location>
        <begin position="331"/>
        <end position="390"/>
    </location>
</feature>
<organism evidence="8 9">
    <name type="scientific">Achaetomium macrosporum</name>
    <dbReference type="NCBI Taxonomy" id="79813"/>
    <lineage>
        <taxon>Eukaryota</taxon>
        <taxon>Fungi</taxon>
        <taxon>Dikarya</taxon>
        <taxon>Ascomycota</taxon>
        <taxon>Pezizomycotina</taxon>
        <taxon>Sordariomycetes</taxon>
        <taxon>Sordariomycetidae</taxon>
        <taxon>Sordariales</taxon>
        <taxon>Chaetomiaceae</taxon>
        <taxon>Achaetomium</taxon>
    </lineage>
</organism>
<feature type="compositionally biased region" description="Polar residues" evidence="6">
    <location>
        <begin position="255"/>
        <end position="294"/>
    </location>
</feature>
<keyword evidence="3" id="KW-0805">Transcription regulation</keyword>
<dbReference type="InterPro" id="IPR009072">
    <property type="entry name" value="Histone-fold"/>
</dbReference>
<reference evidence="8" key="2">
    <citation type="submission" date="2023-05" db="EMBL/GenBank/DDBJ databases">
        <authorList>
            <consortium name="Lawrence Berkeley National Laboratory"/>
            <person name="Steindorff A."/>
            <person name="Hensen N."/>
            <person name="Bonometti L."/>
            <person name="Westerberg I."/>
            <person name="Brannstrom I.O."/>
            <person name="Guillou S."/>
            <person name="Cros-Aarteil S."/>
            <person name="Calhoun S."/>
            <person name="Haridas S."/>
            <person name="Kuo A."/>
            <person name="Mondo S."/>
            <person name="Pangilinan J."/>
            <person name="Riley R."/>
            <person name="Labutti K."/>
            <person name="Andreopoulos B."/>
            <person name="Lipzen A."/>
            <person name="Chen C."/>
            <person name="Yanf M."/>
            <person name="Daum C."/>
            <person name="Ng V."/>
            <person name="Clum A."/>
            <person name="Ohm R."/>
            <person name="Martin F."/>
            <person name="Silar P."/>
            <person name="Natvig D."/>
            <person name="Lalanne C."/>
            <person name="Gautier V."/>
            <person name="Ament-Velasquez S.L."/>
            <person name="Kruys A."/>
            <person name="Hutchinson M.I."/>
            <person name="Powell A.J."/>
            <person name="Barry K."/>
            <person name="Miller A.N."/>
            <person name="Grigoriev I.V."/>
            <person name="Debuchy R."/>
            <person name="Gladieux P."/>
            <person name="Thoren M.H."/>
            <person name="Johannesson H."/>
        </authorList>
    </citation>
    <scope>NUCLEOTIDE SEQUENCE</scope>
    <source>
        <strain evidence="8">CBS 532.94</strain>
    </source>
</reference>
<feature type="compositionally biased region" description="Pro residues" evidence="6">
    <location>
        <begin position="378"/>
        <end position="390"/>
    </location>
</feature>
<feature type="region of interest" description="Disordered" evidence="6">
    <location>
        <begin position="404"/>
        <end position="432"/>
    </location>
</feature>
<accession>A0AAN7C9R3</accession>
<feature type="compositionally biased region" description="Low complexity" evidence="6">
    <location>
        <begin position="420"/>
        <end position="432"/>
    </location>
</feature>
<dbReference type="EMBL" id="MU860132">
    <property type="protein sequence ID" value="KAK4237566.1"/>
    <property type="molecule type" value="Genomic_DNA"/>
</dbReference>
<dbReference type="InterPro" id="IPR003228">
    <property type="entry name" value="TFIID_TAF12_dom"/>
</dbReference>
<dbReference type="GO" id="GO:0000124">
    <property type="term" value="C:SAGA complex"/>
    <property type="evidence" value="ECO:0007669"/>
    <property type="project" value="InterPro"/>
</dbReference>
<dbReference type="Gene3D" id="1.10.20.10">
    <property type="entry name" value="Histone, subunit A"/>
    <property type="match status" value="1"/>
</dbReference>
<evidence type="ECO:0000259" key="7">
    <source>
        <dbReference type="Pfam" id="PF03847"/>
    </source>
</evidence>
<keyword evidence="5" id="KW-0539">Nucleus</keyword>
<evidence type="ECO:0000256" key="3">
    <source>
        <dbReference type="ARBA" id="ARBA00023015"/>
    </source>
</evidence>
<dbReference type="FunFam" id="1.10.20.10:FF:000037">
    <property type="entry name" value="Transcription initiation factor TFIID subunit 12"/>
    <property type="match status" value="1"/>
</dbReference>
<dbReference type="AlphaFoldDB" id="A0AAN7C9R3"/>
<evidence type="ECO:0000256" key="5">
    <source>
        <dbReference type="ARBA" id="ARBA00023242"/>
    </source>
</evidence>
<feature type="region of interest" description="Disordered" evidence="6">
    <location>
        <begin position="1"/>
        <end position="36"/>
    </location>
</feature>
<dbReference type="GO" id="GO:0046982">
    <property type="term" value="F:protein heterodimerization activity"/>
    <property type="evidence" value="ECO:0007669"/>
    <property type="project" value="InterPro"/>
</dbReference>
<feature type="compositionally biased region" description="Low complexity" evidence="6">
    <location>
        <begin position="337"/>
        <end position="363"/>
    </location>
</feature>
<dbReference type="GO" id="GO:0005669">
    <property type="term" value="C:transcription factor TFIID complex"/>
    <property type="evidence" value="ECO:0007669"/>
    <property type="project" value="InterPro"/>
</dbReference>
<reference evidence="8" key="1">
    <citation type="journal article" date="2023" name="Mol. Phylogenet. Evol.">
        <title>Genome-scale phylogeny and comparative genomics of the fungal order Sordariales.</title>
        <authorList>
            <person name="Hensen N."/>
            <person name="Bonometti L."/>
            <person name="Westerberg I."/>
            <person name="Brannstrom I.O."/>
            <person name="Guillou S."/>
            <person name="Cros-Aarteil S."/>
            <person name="Calhoun S."/>
            <person name="Haridas S."/>
            <person name="Kuo A."/>
            <person name="Mondo S."/>
            <person name="Pangilinan J."/>
            <person name="Riley R."/>
            <person name="LaButti K."/>
            <person name="Andreopoulos B."/>
            <person name="Lipzen A."/>
            <person name="Chen C."/>
            <person name="Yan M."/>
            <person name="Daum C."/>
            <person name="Ng V."/>
            <person name="Clum A."/>
            <person name="Steindorff A."/>
            <person name="Ohm R.A."/>
            <person name="Martin F."/>
            <person name="Silar P."/>
            <person name="Natvig D.O."/>
            <person name="Lalanne C."/>
            <person name="Gautier V."/>
            <person name="Ament-Velasquez S.L."/>
            <person name="Kruys A."/>
            <person name="Hutchinson M.I."/>
            <person name="Powell A.J."/>
            <person name="Barry K."/>
            <person name="Miller A.N."/>
            <person name="Grigoriev I.V."/>
            <person name="Debuchy R."/>
            <person name="Gladieux P."/>
            <person name="Hiltunen Thoren M."/>
            <person name="Johannesson H."/>
        </authorList>
    </citation>
    <scope>NUCLEOTIDE SEQUENCE</scope>
    <source>
        <strain evidence="8">CBS 532.94</strain>
    </source>
</reference>
<evidence type="ECO:0000313" key="9">
    <source>
        <dbReference type="Proteomes" id="UP001303760"/>
    </source>
</evidence>
<comment type="subcellular location">
    <subcellularLocation>
        <location evidence="1">Nucleus</location>
    </subcellularLocation>
</comment>
<feature type="compositionally biased region" description="Low complexity" evidence="6">
    <location>
        <begin position="93"/>
        <end position="127"/>
    </location>
</feature>
<sequence>MNTVPGQGVGGRPNNQNAQAASANRTQNTGTFLYRPESMRNLGFLSEEEKVKYEKGLAGLWKLHDSAAPGSNEQNEAKKKINEFGRMLFNKLQQRQQQQVQQQQQQPQQPGQSPAVQPAQQAPAAQGVPGGNMGNAPSQAPATGTQGSPNPSATAPQARALPPHILSHINEIQFQAPPNVPDKAKWLDDLKRKYAKAIVSIDTCRSAMKSMDQTLQENQSLPPEERKKLEERRAQIHKQYTEAVQFASGVRKQYATGSNQRPVQNGGAVSNAANQTRPQTSGSQAVAQPGQGISNGAPVGSPANSMQSSTAVVNAAIEAAKKQQLTAGRMAGALPGPTAQPHQQVQAPATPAQAQQSPVAQAPLTQSSTAQVQLQQPAPQPKIEPGTQPVPAPLNTAIAAAAAGGLPSAGTPTQNSARIQTPQSAAPTTTSTSIRPLTHAAAVNLASQPRPGSIAMPIMPNTGPGSTPASGLGVQGHSHAHPPQQPQLAPQNLQATKMPIPKVLPEKATQMPTPVPNIGGIGAGRPTYSGGVMNQPALPKTPAYQLEGEGERILNKKKLDELVRQVCGGTAEGQDGNLLTPEVEESVLNMADAFVDNVLHQACRNAKERGSKVLEIRDIQLVLERTYNIRIPGYSSEELRTVRKVQPNSSWIKKMSAVQAAKVVPGKGEI</sequence>
<dbReference type="PANTHER" id="PTHR12264">
    <property type="entry name" value="TRANSCRIPTION INITIATION FACTOR TFIID SUBUNIT 12"/>
    <property type="match status" value="1"/>
</dbReference>
<comment type="caution">
    <text evidence="8">The sequence shown here is derived from an EMBL/GenBank/DDBJ whole genome shotgun (WGS) entry which is preliminary data.</text>
</comment>
<dbReference type="SUPFAM" id="SSF47113">
    <property type="entry name" value="Histone-fold"/>
    <property type="match status" value="1"/>
</dbReference>
<dbReference type="PANTHER" id="PTHR12264:SF21">
    <property type="entry name" value="TRANSCRIPTION INITIATION FACTOR TFIID SUBUNIT 12"/>
    <property type="match status" value="1"/>
</dbReference>